<dbReference type="PANTHER" id="PTHR21708">
    <property type="entry name" value="PROBABLE 2-DEHYDROPANTOATE 2-REDUCTASE"/>
    <property type="match status" value="1"/>
</dbReference>
<keyword evidence="5 9" id="KW-0521">NADP</keyword>
<dbReference type="InterPro" id="IPR008927">
    <property type="entry name" value="6-PGluconate_DH-like_C_sf"/>
</dbReference>
<evidence type="ECO:0000256" key="3">
    <source>
        <dbReference type="ARBA" id="ARBA00013014"/>
    </source>
</evidence>
<organism evidence="12 13">
    <name type="scientific">Sphaerochaeta globosa (strain ATCC BAA-1886 / DSM 22777 / Buddy)</name>
    <name type="common">Spirochaeta sp. (strain Buddy)</name>
    <dbReference type="NCBI Taxonomy" id="158189"/>
    <lineage>
        <taxon>Bacteria</taxon>
        <taxon>Pseudomonadati</taxon>
        <taxon>Spirochaetota</taxon>
        <taxon>Spirochaetia</taxon>
        <taxon>Spirochaetales</taxon>
        <taxon>Sphaerochaetaceae</taxon>
        <taxon>Sphaerochaeta</taxon>
    </lineage>
</organism>
<dbReference type="InterPro" id="IPR013328">
    <property type="entry name" value="6PGD_dom2"/>
</dbReference>
<dbReference type="Pfam" id="PF02558">
    <property type="entry name" value="ApbA"/>
    <property type="match status" value="1"/>
</dbReference>
<dbReference type="InterPro" id="IPR013332">
    <property type="entry name" value="KPR_N"/>
</dbReference>
<dbReference type="InterPro" id="IPR051402">
    <property type="entry name" value="KPR-Related"/>
</dbReference>
<dbReference type="OrthoDB" id="9793586at2"/>
<dbReference type="Proteomes" id="UP000008466">
    <property type="component" value="Chromosome"/>
</dbReference>
<comment type="function">
    <text evidence="9">Catalyzes the NADPH-dependent reduction of ketopantoate into pantoic acid.</text>
</comment>
<dbReference type="UniPathway" id="UPA00028">
    <property type="reaction ID" value="UER00004"/>
</dbReference>
<accession>F0RSB4</accession>
<dbReference type="RefSeq" id="WP_013608367.1">
    <property type="nucleotide sequence ID" value="NC_015152.1"/>
</dbReference>
<evidence type="ECO:0000256" key="1">
    <source>
        <dbReference type="ARBA" id="ARBA00004994"/>
    </source>
</evidence>
<proteinExistence type="inferred from homology"/>
<dbReference type="FunFam" id="1.10.1040.10:FF:000017">
    <property type="entry name" value="2-dehydropantoate 2-reductase"/>
    <property type="match status" value="1"/>
</dbReference>
<evidence type="ECO:0000256" key="4">
    <source>
        <dbReference type="ARBA" id="ARBA00019465"/>
    </source>
</evidence>
<evidence type="ECO:0000256" key="5">
    <source>
        <dbReference type="ARBA" id="ARBA00022857"/>
    </source>
</evidence>
<dbReference type="EC" id="1.1.1.169" evidence="3 9"/>
<name>F0RSB4_SPHGB</name>
<sequence>MKKITLIGCGAVGALYGLRLHNLLGNQHVCFLVDDDRKKRYEQQGILLNGERAPFRYCTAEEAQVADLIILATKNHHLGAAIELMRSSVGPKTVILSLLNGIESEQLLASAFGQEKVLYSFAVGLNSTHMGNTITYTAEGRIVFGEKDNAISERVVAIKDLFESAGIAYVVPEDIQLQMWNKFMLNTTYNTISSLLYATYSEFDQPSVLNLAHLICKEVQLVAQCEGGHLPDSLIEQNHKIVCSLGVEGKTSMCQDMEAGRKTENAWFCGTVIKLGNKHGIPTPTCQALSLLVEAKEHIVLSGQAQKRR</sequence>
<comment type="similarity">
    <text evidence="2 9">Belongs to the ketopantoate reductase family.</text>
</comment>
<comment type="catalytic activity">
    <reaction evidence="8 9">
        <text>(R)-pantoate + NADP(+) = 2-dehydropantoate + NADPH + H(+)</text>
        <dbReference type="Rhea" id="RHEA:16233"/>
        <dbReference type="ChEBI" id="CHEBI:11561"/>
        <dbReference type="ChEBI" id="CHEBI:15378"/>
        <dbReference type="ChEBI" id="CHEBI:15980"/>
        <dbReference type="ChEBI" id="CHEBI:57783"/>
        <dbReference type="ChEBI" id="CHEBI:58349"/>
        <dbReference type="EC" id="1.1.1.169"/>
    </reaction>
</comment>
<reference evidence="13" key="1">
    <citation type="submission" date="2011-02" db="EMBL/GenBank/DDBJ databases">
        <title>Complete sequence of Spirochaeta sp. Buddy.</title>
        <authorList>
            <person name="Lucas S."/>
            <person name="Copeland A."/>
            <person name="Lapidus A."/>
            <person name="Cheng J.-F."/>
            <person name="Goodwin L."/>
            <person name="Pitluck S."/>
            <person name="Zeytun A."/>
            <person name="Detter J.C."/>
            <person name="Han C."/>
            <person name="Tapia R."/>
            <person name="Land M."/>
            <person name="Hauser L."/>
            <person name="Kyrpides N."/>
            <person name="Ivanova N."/>
            <person name="Mikhailova N."/>
            <person name="Pagani I."/>
            <person name="Ritalahti K.M."/>
            <person name="Loeffler F.E."/>
            <person name="Woyke T."/>
        </authorList>
    </citation>
    <scope>NUCLEOTIDE SEQUENCE [LARGE SCALE GENOMIC DNA]</scope>
    <source>
        <strain evidence="13">ATCC BAA-1886 / DSM 22777 / Buddy</strain>
    </source>
</reference>
<evidence type="ECO:0000256" key="2">
    <source>
        <dbReference type="ARBA" id="ARBA00007870"/>
    </source>
</evidence>
<comment type="pathway">
    <text evidence="1 9">Cofactor biosynthesis; (R)-pantothenate biosynthesis; (R)-pantoate from 3-methyl-2-oxobutanoate: step 2/2.</text>
</comment>
<keyword evidence="13" id="KW-1185">Reference proteome</keyword>
<dbReference type="GO" id="GO:0005737">
    <property type="term" value="C:cytoplasm"/>
    <property type="evidence" value="ECO:0007669"/>
    <property type="project" value="TreeGrafter"/>
</dbReference>
<gene>
    <name evidence="12" type="ordered locus">SpiBuddy_2714</name>
</gene>
<dbReference type="SUPFAM" id="SSF48179">
    <property type="entry name" value="6-phosphogluconate dehydrogenase C-terminal domain-like"/>
    <property type="match status" value="1"/>
</dbReference>
<evidence type="ECO:0000256" key="7">
    <source>
        <dbReference type="ARBA" id="ARBA00032024"/>
    </source>
</evidence>
<feature type="domain" description="Ketopantoate reductase N-terminal" evidence="10">
    <location>
        <begin position="4"/>
        <end position="148"/>
    </location>
</feature>
<feature type="domain" description="Ketopantoate reductase C-terminal" evidence="11">
    <location>
        <begin position="174"/>
        <end position="297"/>
    </location>
</feature>
<dbReference type="HOGENOM" id="CLU_031468_6_0_12"/>
<evidence type="ECO:0000256" key="6">
    <source>
        <dbReference type="ARBA" id="ARBA00023002"/>
    </source>
</evidence>
<dbReference type="KEGG" id="sbu:SpiBuddy_2714"/>
<dbReference type="InterPro" id="IPR003710">
    <property type="entry name" value="ApbA"/>
</dbReference>
<evidence type="ECO:0000259" key="10">
    <source>
        <dbReference type="Pfam" id="PF02558"/>
    </source>
</evidence>
<evidence type="ECO:0000256" key="9">
    <source>
        <dbReference type="RuleBase" id="RU362068"/>
    </source>
</evidence>
<dbReference type="InterPro" id="IPR013752">
    <property type="entry name" value="KPA_reductase"/>
</dbReference>
<protein>
    <recommendedName>
        <fullName evidence="4 9">2-dehydropantoate 2-reductase</fullName>
        <ecNumber evidence="3 9">1.1.1.169</ecNumber>
    </recommendedName>
    <alternativeName>
        <fullName evidence="7 9">Ketopantoate reductase</fullName>
    </alternativeName>
</protein>
<dbReference type="GO" id="GO:0008677">
    <property type="term" value="F:2-dehydropantoate 2-reductase activity"/>
    <property type="evidence" value="ECO:0007669"/>
    <property type="project" value="UniProtKB-EC"/>
</dbReference>
<evidence type="ECO:0000256" key="8">
    <source>
        <dbReference type="ARBA" id="ARBA00048793"/>
    </source>
</evidence>
<dbReference type="EMBL" id="CP002541">
    <property type="protein sequence ID" value="ADY14523.1"/>
    <property type="molecule type" value="Genomic_DNA"/>
</dbReference>
<evidence type="ECO:0000313" key="13">
    <source>
        <dbReference type="Proteomes" id="UP000008466"/>
    </source>
</evidence>
<dbReference type="STRING" id="158189.SpiBuddy_2714"/>
<dbReference type="Gene3D" id="3.40.50.720">
    <property type="entry name" value="NAD(P)-binding Rossmann-like Domain"/>
    <property type="match status" value="1"/>
</dbReference>
<dbReference type="Pfam" id="PF08546">
    <property type="entry name" value="ApbA_C"/>
    <property type="match status" value="1"/>
</dbReference>
<evidence type="ECO:0000259" key="11">
    <source>
        <dbReference type="Pfam" id="PF08546"/>
    </source>
</evidence>
<dbReference type="NCBIfam" id="TIGR00745">
    <property type="entry name" value="apbA_panE"/>
    <property type="match status" value="1"/>
</dbReference>
<dbReference type="SUPFAM" id="SSF51735">
    <property type="entry name" value="NAD(P)-binding Rossmann-fold domains"/>
    <property type="match status" value="1"/>
</dbReference>
<dbReference type="eggNOG" id="COG1893">
    <property type="taxonomic scope" value="Bacteria"/>
</dbReference>
<dbReference type="PANTHER" id="PTHR21708:SF26">
    <property type="entry name" value="2-DEHYDROPANTOATE 2-REDUCTASE"/>
    <property type="match status" value="1"/>
</dbReference>
<keyword evidence="9" id="KW-0566">Pantothenate biosynthesis</keyword>
<dbReference type="Gene3D" id="1.10.1040.10">
    <property type="entry name" value="N-(1-d-carboxylethyl)-l-norvaline Dehydrogenase, domain 2"/>
    <property type="match status" value="1"/>
</dbReference>
<keyword evidence="6 9" id="KW-0560">Oxidoreductase</keyword>
<dbReference type="AlphaFoldDB" id="F0RSB4"/>
<evidence type="ECO:0000313" key="12">
    <source>
        <dbReference type="EMBL" id="ADY14523.1"/>
    </source>
</evidence>
<dbReference type="InterPro" id="IPR036291">
    <property type="entry name" value="NAD(P)-bd_dom_sf"/>
</dbReference>
<dbReference type="GO" id="GO:0015940">
    <property type="term" value="P:pantothenate biosynthetic process"/>
    <property type="evidence" value="ECO:0007669"/>
    <property type="project" value="UniProtKB-UniPathway"/>
</dbReference>